<reference evidence="4" key="2">
    <citation type="submission" date="2020-09" db="EMBL/GenBank/DDBJ databases">
        <authorList>
            <person name="Sun Q."/>
            <person name="Zhou Y."/>
        </authorList>
    </citation>
    <scope>NUCLEOTIDE SEQUENCE</scope>
    <source>
        <strain evidence="4">CGMCC 4.3508</strain>
    </source>
</reference>
<feature type="domain" description="Aminotransferase class V" evidence="3">
    <location>
        <begin position="43"/>
        <end position="418"/>
    </location>
</feature>
<proteinExistence type="predicted"/>
<organism evidence="4 5">
    <name type="scientific">Nocardia jinanensis</name>
    <dbReference type="NCBI Taxonomy" id="382504"/>
    <lineage>
        <taxon>Bacteria</taxon>
        <taxon>Bacillati</taxon>
        <taxon>Actinomycetota</taxon>
        <taxon>Actinomycetes</taxon>
        <taxon>Mycobacteriales</taxon>
        <taxon>Nocardiaceae</taxon>
        <taxon>Nocardia</taxon>
    </lineage>
</organism>
<dbReference type="SUPFAM" id="SSF53383">
    <property type="entry name" value="PLP-dependent transferases"/>
    <property type="match status" value="1"/>
</dbReference>
<dbReference type="EMBL" id="BMMH01000002">
    <property type="protein sequence ID" value="GGK98300.1"/>
    <property type="molecule type" value="Genomic_DNA"/>
</dbReference>
<keyword evidence="2" id="KW-0663">Pyridoxal phosphate</keyword>
<evidence type="ECO:0000313" key="5">
    <source>
        <dbReference type="Proteomes" id="UP000638263"/>
    </source>
</evidence>
<reference evidence="4" key="1">
    <citation type="journal article" date="2014" name="Int. J. Syst. Evol. Microbiol.">
        <title>Complete genome sequence of Corynebacterium casei LMG S-19264T (=DSM 44701T), isolated from a smear-ripened cheese.</title>
        <authorList>
            <consortium name="US DOE Joint Genome Institute (JGI-PGF)"/>
            <person name="Walter F."/>
            <person name="Albersmeier A."/>
            <person name="Kalinowski J."/>
            <person name="Ruckert C."/>
        </authorList>
    </citation>
    <scope>NUCLEOTIDE SEQUENCE</scope>
    <source>
        <strain evidence="4">CGMCC 4.3508</strain>
    </source>
</reference>
<dbReference type="RefSeq" id="WP_082681425.1">
    <property type="nucleotide sequence ID" value="NZ_BMMH01000002.1"/>
</dbReference>
<accession>A0A917RAF1</accession>
<sequence length="430" mass="45573">MGSPLRRPEYPVLAAEAAASSASDLLPASVRTSFPALADTAETYLDSAATTQKPRAVVETVRDYHAVATANAARGTYPWSTALTQRIAAVRARAAQFLGAAHPDEIVFTGGATAALNAVALSWGLTALRDGDEIMYSPRDHVANIAPWLLLRDTLGRFGRRIELVPYRVTAAGRADTTDIAGKLSPRTRLLTVTHLHHVYGALNTLAELRDRLPERVLLCVDCSQSGGHIPVDVAALGADFAAFAAHKMFAAPGTGILYCRRRTHTELRPFLPGGTTDAVLTAAGFDSGVMPGLLEGGTPNIPGILSLGTALEVLDSYGMSAVAAHNRALTGRLIRGLRAVPGVDFLPGPAHERRDDGYGIVSFTLAGISAADLGFILAEYGFLVRTGAHCVPTDGGDPESVRVSTHIYTCLDDIDRFVDCVRTLAEELQ</sequence>
<dbReference type="AlphaFoldDB" id="A0A917RAF1"/>
<dbReference type="PANTHER" id="PTHR43586:SF8">
    <property type="entry name" value="CYSTEINE DESULFURASE 1, CHLOROPLASTIC"/>
    <property type="match status" value="1"/>
</dbReference>
<dbReference type="InterPro" id="IPR000192">
    <property type="entry name" value="Aminotrans_V_dom"/>
</dbReference>
<comment type="cofactor">
    <cofactor evidence="1">
        <name>pyridoxal 5'-phosphate</name>
        <dbReference type="ChEBI" id="CHEBI:597326"/>
    </cofactor>
</comment>
<gene>
    <name evidence="4" type="ORF">GCM10011588_11080</name>
</gene>
<evidence type="ECO:0000256" key="1">
    <source>
        <dbReference type="ARBA" id="ARBA00001933"/>
    </source>
</evidence>
<evidence type="ECO:0000256" key="2">
    <source>
        <dbReference type="ARBA" id="ARBA00022898"/>
    </source>
</evidence>
<dbReference type="Gene3D" id="3.40.640.10">
    <property type="entry name" value="Type I PLP-dependent aspartate aminotransferase-like (Major domain)"/>
    <property type="match status" value="1"/>
</dbReference>
<dbReference type="InterPro" id="IPR015424">
    <property type="entry name" value="PyrdxlP-dep_Trfase"/>
</dbReference>
<evidence type="ECO:0000313" key="4">
    <source>
        <dbReference type="EMBL" id="GGK98300.1"/>
    </source>
</evidence>
<dbReference type="InterPro" id="IPR015422">
    <property type="entry name" value="PyrdxlP-dep_Trfase_small"/>
</dbReference>
<dbReference type="Proteomes" id="UP000638263">
    <property type="component" value="Unassembled WGS sequence"/>
</dbReference>
<dbReference type="Pfam" id="PF00266">
    <property type="entry name" value="Aminotran_5"/>
    <property type="match status" value="1"/>
</dbReference>
<name>A0A917RAF1_9NOCA</name>
<comment type="caution">
    <text evidence="4">The sequence shown here is derived from an EMBL/GenBank/DDBJ whole genome shotgun (WGS) entry which is preliminary data.</text>
</comment>
<protein>
    <submittedName>
        <fullName evidence="4">Cysteine desulfurase</fullName>
    </submittedName>
</protein>
<dbReference type="InterPro" id="IPR015421">
    <property type="entry name" value="PyrdxlP-dep_Trfase_major"/>
</dbReference>
<dbReference type="PANTHER" id="PTHR43586">
    <property type="entry name" value="CYSTEINE DESULFURASE"/>
    <property type="match status" value="1"/>
</dbReference>
<keyword evidence="5" id="KW-1185">Reference proteome</keyword>
<dbReference type="Gene3D" id="3.90.1150.10">
    <property type="entry name" value="Aspartate Aminotransferase, domain 1"/>
    <property type="match status" value="1"/>
</dbReference>
<evidence type="ECO:0000259" key="3">
    <source>
        <dbReference type="Pfam" id="PF00266"/>
    </source>
</evidence>